<dbReference type="InterPro" id="IPR001242">
    <property type="entry name" value="Condensation_dom"/>
</dbReference>
<reference evidence="6 7" key="1">
    <citation type="journal article" date="2019" name="Environ. Microbiol.">
        <title>Species interactions and distinct microbial communities in high Arctic permafrost affected cryosols are associated with the CH4 and CO2 gas fluxes.</title>
        <authorList>
            <person name="Altshuler I."/>
            <person name="Hamel J."/>
            <person name="Turney S."/>
            <person name="Magnuson E."/>
            <person name="Levesque R."/>
            <person name="Greer C."/>
            <person name="Whyte L.G."/>
        </authorList>
    </citation>
    <scope>NUCLEOTIDE SEQUENCE [LARGE SCALE GENOMIC DNA]</scope>
    <source>
        <strain evidence="6 7">S5.20</strain>
    </source>
</reference>
<dbReference type="PROSITE" id="PS50075">
    <property type="entry name" value="CARRIER"/>
    <property type="match status" value="1"/>
</dbReference>
<gene>
    <name evidence="6" type="ORF">EAH80_29275</name>
</gene>
<dbReference type="InterPro" id="IPR020806">
    <property type="entry name" value="PKS_PP-bd"/>
</dbReference>
<dbReference type="GO" id="GO:0003824">
    <property type="term" value="F:catalytic activity"/>
    <property type="evidence" value="ECO:0007669"/>
    <property type="project" value="InterPro"/>
</dbReference>
<dbReference type="PROSITE" id="PS00012">
    <property type="entry name" value="PHOSPHOPANTETHEINE"/>
    <property type="match status" value="1"/>
</dbReference>
<comment type="similarity">
    <text evidence="2">Belongs to the ATP-dependent AMP-binding enzyme family.</text>
</comment>
<dbReference type="InterPro" id="IPR045851">
    <property type="entry name" value="AMP-bd_C_sf"/>
</dbReference>
<evidence type="ECO:0000256" key="3">
    <source>
        <dbReference type="ARBA" id="ARBA00022450"/>
    </source>
</evidence>
<keyword evidence="7" id="KW-1185">Reference proteome</keyword>
<dbReference type="GO" id="GO:0005829">
    <property type="term" value="C:cytosol"/>
    <property type="evidence" value="ECO:0007669"/>
    <property type="project" value="TreeGrafter"/>
</dbReference>
<dbReference type="Gene3D" id="3.30.300.30">
    <property type="match status" value="1"/>
</dbReference>
<dbReference type="Pfam" id="PF00668">
    <property type="entry name" value="Condensation"/>
    <property type="match status" value="2"/>
</dbReference>
<dbReference type="SUPFAM" id="SSF52777">
    <property type="entry name" value="CoA-dependent acyltransferases"/>
    <property type="match status" value="4"/>
</dbReference>
<keyword evidence="4" id="KW-0597">Phosphoprotein</keyword>
<organism evidence="6 7">
    <name type="scientific">Mycolicibacterium hodleri</name>
    <dbReference type="NCBI Taxonomy" id="49897"/>
    <lineage>
        <taxon>Bacteria</taxon>
        <taxon>Bacillati</taxon>
        <taxon>Actinomycetota</taxon>
        <taxon>Actinomycetes</taxon>
        <taxon>Mycobacteriales</taxon>
        <taxon>Mycobacteriaceae</taxon>
        <taxon>Mycolicibacterium</taxon>
    </lineage>
</organism>
<feature type="non-terminal residue" evidence="6">
    <location>
        <position position="1431"/>
    </location>
</feature>
<dbReference type="FunFam" id="3.30.300.30:FF:000010">
    <property type="entry name" value="Enterobactin synthetase component F"/>
    <property type="match status" value="1"/>
</dbReference>
<dbReference type="UniPathway" id="UPA00011"/>
<dbReference type="FunFam" id="3.40.50.980:FF:000001">
    <property type="entry name" value="Non-ribosomal peptide synthetase"/>
    <property type="match status" value="1"/>
</dbReference>
<dbReference type="InterPro" id="IPR000873">
    <property type="entry name" value="AMP-dep_synth/lig_dom"/>
</dbReference>
<dbReference type="PANTHER" id="PTHR45527:SF1">
    <property type="entry name" value="FATTY ACID SYNTHASE"/>
    <property type="match status" value="1"/>
</dbReference>
<dbReference type="FunFam" id="1.10.1200.10:FF:000005">
    <property type="entry name" value="Nonribosomal peptide synthetase 1"/>
    <property type="match status" value="1"/>
</dbReference>
<proteinExistence type="inferred from homology"/>
<dbReference type="EMBL" id="RCZG01000023">
    <property type="protein sequence ID" value="TPG26166.1"/>
    <property type="molecule type" value="Genomic_DNA"/>
</dbReference>
<dbReference type="PROSITE" id="PS00455">
    <property type="entry name" value="AMP_BINDING"/>
    <property type="match status" value="1"/>
</dbReference>
<evidence type="ECO:0000256" key="4">
    <source>
        <dbReference type="ARBA" id="ARBA00022553"/>
    </source>
</evidence>
<dbReference type="Gene3D" id="3.40.50.12780">
    <property type="entry name" value="N-terminal domain of ligase-like"/>
    <property type="match status" value="1"/>
</dbReference>
<protein>
    <submittedName>
        <fullName evidence="6">Amino acid adenylation domain-containing protein</fullName>
    </submittedName>
</protein>
<evidence type="ECO:0000313" key="6">
    <source>
        <dbReference type="EMBL" id="TPG26166.1"/>
    </source>
</evidence>
<dbReference type="Proteomes" id="UP000320095">
    <property type="component" value="Unassembled WGS sequence"/>
</dbReference>
<dbReference type="OrthoDB" id="4510129at2"/>
<comment type="cofactor">
    <cofactor evidence="1">
        <name>pantetheine 4'-phosphate</name>
        <dbReference type="ChEBI" id="CHEBI:47942"/>
    </cofactor>
</comment>
<dbReference type="GO" id="GO:0031177">
    <property type="term" value="F:phosphopantetheine binding"/>
    <property type="evidence" value="ECO:0007669"/>
    <property type="project" value="InterPro"/>
</dbReference>
<feature type="domain" description="Carrier" evidence="5">
    <location>
        <begin position="953"/>
        <end position="1028"/>
    </location>
</feature>
<dbReference type="NCBIfam" id="TIGR01733">
    <property type="entry name" value="AA-adenyl-dom"/>
    <property type="match status" value="1"/>
</dbReference>
<dbReference type="Gene3D" id="3.30.559.10">
    <property type="entry name" value="Chloramphenicol acetyltransferase-like domain"/>
    <property type="match status" value="2"/>
</dbReference>
<dbReference type="FunFam" id="2.30.38.10:FF:000001">
    <property type="entry name" value="Non-ribosomal peptide synthetase PvdI"/>
    <property type="match status" value="1"/>
</dbReference>
<dbReference type="Pfam" id="PF00501">
    <property type="entry name" value="AMP-binding"/>
    <property type="match status" value="1"/>
</dbReference>
<dbReference type="GO" id="GO:0043041">
    <property type="term" value="P:amino acid activation for nonribosomal peptide biosynthetic process"/>
    <property type="evidence" value="ECO:0007669"/>
    <property type="project" value="TreeGrafter"/>
</dbReference>
<dbReference type="GO" id="GO:0008610">
    <property type="term" value="P:lipid biosynthetic process"/>
    <property type="evidence" value="ECO:0007669"/>
    <property type="project" value="UniProtKB-ARBA"/>
</dbReference>
<dbReference type="FunFam" id="3.40.50.12780:FF:000012">
    <property type="entry name" value="Non-ribosomal peptide synthetase"/>
    <property type="match status" value="1"/>
</dbReference>
<dbReference type="PANTHER" id="PTHR45527">
    <property type="entry name" value="NONRIBOSOMAL PEPTIDE SYNTHETASE"/>
    <property type="match status" value="1"/>
</dbReference>
<dbReference type="InterPro" id="IPR006162">
    <property type="entry name" value="Ppantetheine_attach_site"/>
</dbReference>
<dbReference type="Pfam" id="PF13193">
    <property type="entry name" value="AMP-binding_C"/>
    <property type="match status" value="1"/>
</dbReference>
<comment type="caution">
    <text evidence="6">The sequence shown here is derived from an EMBL/GenBank/DDBJ whole genome shotgun (WGS) entry which is preliminary data.</text>
</comment>
<dbReference type="InterPro" id="IPR020845">
    <property type="entry name" value="AMP-binding_CS"/>
</dbReference>
<dbReference type="InterPro" id="IPR009081">
    <property type="entry name" value="PP-bd_ACP"/>
</dbReference>
<dbReference type="InterPro" id="IPR023213">
    <property type="entry name" value="CAT-like_dom_sf"/>
</dbReference>
<dbReference type="SMART" id="SM01294">
    <property type="entry name" value="PKS_PP_betabranch"/>
    <property type="match status" value="1"/>
</dbReference>
<dbReference type="SMART" id="SM00823">
    <property type="entry name" value="PKS_PP"/>
    <property type="match status" value="1"/>
</dbReference>
<dbReference type="InterPro" id="IPR042099">
    <property type="entry name" value="ANL_N_sf"/>
</dbReference>
<dbReference type="CDD" id="cd19540">
    <property type="entry name" value="LCL_NRPS-like"/>
    <property type="match status" value="1"/>
</dbReference>
<sequence>MEHDDQALPLTRRQLDIWLSQETGRSGTEWQLSLFARIDGTVERGTLERAIRLGLQDAEACRVAFFEADGQVFQRVIEDPDVELIFHDLTGSDDPVEEANRLASSIQRTPMPFTGPLFRWALFRTRVDEYYWFACCHHIIVDGLSILLVGRRIAAIYSALISDTPIPAASLGTLQELVSSELDYEASTEYLEDQAYWAQNLPKESAPHHRLPGAVTKQDPYWPCTPVQLDPSIIGRIKELSKAFGVRRSSVITAACALMVQACSTDSSEVVLNFPVSRRVRPESTSLPGMVAGVIPLVLDASPECSVAEFCKHVDTRIREALRHQRFPVHVLESKGNLHGQVQAENRVIVNFVPSRLTMSLAGVPTTATYTTFGPVGHFGLFFLGAGDQQFFSAAGAGQPFSNFEPSDLAGLWQRVLAAMIADPGQRLSSMDVLHAGEHARLAENGNRAALSQPAAPVSIPELWTAQVDRAPNAVALVCGERSWSYREAEEAANRLAHLLTDQGVGPGQCVALMFTRSAEAIVAILAVLKTGAAYLPIDPALPAERIEFLVHDSAPIAGVTTAALRPRLDGCGLAVIDVADLRIEAQPTTAPRAPAADDIAHIIYTSGTTGIPKGVAVTHHNVTRLFASPHVGIELVPGKVWTQFHSYSFDFSVWEIWGALLHGGRLVVVPETVARSPEDFHALLIEHDVGVFSQTPSAVAMLSPEGLDSAALVIGAEACPAELVDRWAAGRVMFNVYGPTETTVFASISAPLSAGSGVPPIGSPVPGATLFVLDGWLRPVPSGVVGELYVAGSGVGVGYVGRSGLTASRFLACPFGRPGARMYRTGDLVCWGADGQLYYLGRNDDQVKIRGYRIELGEVQAALARLAGVDHAVVIAREDHPGDKRLVGYVTESLTGTVDPAEARAALTERLPPYMVPAAVVILKALPITVNGKLDTRALPAPEYRDVDRYRAPGSAIEEMLASIYAEVLGVDRIGVDDSFFELGGDSLSAMRLVAAVNVGLDTGLSVRTLFEAPTIAQLAPRIGAEGVGRAPLVAVERPTVVPLSFGQNRLWFLGQLHGPSPAYNMAIALRLGGRLEVDALESALSDVVGRHESLHTLFPAVGGIPRQLVVASEGADFGWNVVDANGWSAARVEDAIKAAAAHAFDLATEIPLRASLFRISDDEHVLVGVVHHIAADGWSITPLVRDLGVAYAGRCVGQAPSWAPLPVQYADYTLWQRAQFGDLDDGDSPIAAQLAYWRDALTGMPERLQLPTDRPYPAMADQRGATVAVDWPAELQQRVREVARQHNATSFMVVQAALAVLLSRLSASSDVAVGFPIAGRRDPALDELVGFFVNTLVLRVEVTGDPTVSELLAQVRRRSLAAFDHQDVPFEVLVERLNPTRSLAHHPLVQVLLAWQNFAGHDNSAPAAGLALGDLQVTQVPVDTRTART</sequence>
<evidence type="ECO:0000259" key="5">
    <source>
        <dbReference type="PROSITE" id="PS50075"/>
    </source>
</evidence>
<name>A0A502DPU6_9MYCO</name>
<dbReference type="RefSeq" id="WP_140699507.1">
    <property type="nucleotide sequence ID" value="NZ_RCZG01000023.1"/>
</dbReference>
<keyword evidence="3" id="KW-0596">Phosphopantetheine</keyword>
<dbReference type="Pfam" id="PF00550">
    <property type="entry name" value="PP-binding"/>
    <property type="match status" value="1"/>
</dbReference>
<dbReference type="Gene3D" id="3.30.559.30">
    <property type="entry name" value="Nonribosomal peptide synthetase, condensation domain"/>
    <property type="match status" value="2"/>
</dbReference>
<dbReference type="SUPFAM" id="SSF47336">
    <property type="entry name" value="ACP-like"/>
    <property type="match status" value="1"/>
</dbReference>
<evidence type="ECO:0000256" key="2">
    <source>
        <dbReference type="ARBA" id="ARBA00006432"/>
    </source>
</evidence>
<dbReference type="InterPro" id="IPR036736">
    <property type="entry name" value="ACP-like_sf"/>
</dbReference>
<evidence type="ECO:0000313" key="7">
    <source>
        <dbReference type="Proteomes" id="UP000320095"/>
    </source>
</evidence>
<dbReference type="GO" id="GO:0044550">
    <property type="term" value="P:secondary metabolite biosynthetic process"/>
    <property type="evidence" value="ECO:0007669"/>
    <property type="project" value="UniProtKB-ARBA"/>
</dbReference>
<dbReference type="SUPFAM" id="SSF56801">
    <property type="entry name" value="Acetyl-CoA synthetase-like"/>
    <property type="match status" value="1"/>
</dbReference>
<dbReference type="InterPro" id="IPR010071">
    <property type="entry name" value="AA_adenyl_dom"/>
</dbReference>
<accession>A0A502DPU6</accession>
<dbReference type="Gene3D" id="1.10.1200.10">
    <property type="entry name" value="ACP-like"/>
    <property type="match status" value="1"/>
</dbReference>
<evidence type="ECO:0000256" key="1">
    <source>
        <dbReference type="ARBA" id="ARBA00001957"/>
    </source>
</evidence>
<dbReference type="InterPro" id="IPR025110">
    <property type="entry name" value="AMP-bd_C"/>
</dbReference>